<evidence type="ECO:0000313" key="12">
    <source>
        <dbReference type="Proteomes" id="UP000261600"/>
    </source>
</evidence>
<evidence type="ECO:0000256" key="3">
    <source>
        <dbReference type="ARBA" id="ARBA00022475"/>
    </source>
</evidence>
<evidence type="ECO:0000256" key="9">
    <source>
        <dbReference type="ARBA" id="ARBA00033741"/>
    </source>
</evidence>
<organism evidence="11 12">
    <name type="scientific">Monopterus albus</name>
    <name type="common">Swamp eel</name>
    <dbReference type="NCBI Taxonomy" id="43700"/>
    <lineage>
        <taxon>Eukaryota</taxon>
        <taxon>Metazoa</taxon>
        <taxon>Chordata</taxon>
        <taxon>Craniata</taxon>
        <taxon>Vertebrata</taxon>
        <taxon>Euteleostomi</taxon>
        <taxon>Actinopterygii</taxon>
        <taxon>Neopterygii</taxon>
        <taxon>Teleostei</taxon>
        <taxon>Neoteleostei</taxon>
        <taxon>Acanthomorphata</taxon>
        <taxon>Anabantaria</taxon>
        <taxon>Synbranchiformes</taxon>
        <taxon>Synbranchidae</taxon>
        <taxon>Monopterus</taxon>
    </lineage>
</organism>
<evidence type="ECO:0008006" key="13">
    <source>
        <dbReference type="Google" id="ProtNLM"/>
    </source>
</evidence>
<keyword evidence="4" id="KW-0202">Cytokine</keyword>
<dbReference type="Ensembl" id="ENSMALT00000008291.1">
    <property type="protein sequence ID" value="ENSMALP00000008117.1"/>
    <property type="gene ID" value="ENSMALG00000005786.1"/>
</dbReference>
<dbReference type="GO" id="GO:0005886">
    <property type="term" value="C:plasma membrane"/>
    <property type="evidence" value="ECO:0007669"/>
    <property type="project" value="UniProtKB-SubCell"/>
</dbReference>
<dbReference type="AlphaFoldDB" id="A0A3Q3J4C3"/>
<dbReference type="GO" id="GO:0005125">
    <property type="term" value="F:cytokine activity"/>
    <property type="evidence" value="ECO:0007669"/>
    <property type="project" value="UniProtKB-KW"/>
</dbReference>
<dbReference type="GO" id="GO:0030298">
    <property type="term" value="F:receptor signaling protein tyrosine kinase activator activity"/>
    <property type="evidence" value="ECO:0007669"/>
    <property type="project" value="InterPro"/>
</dbReference>
<keyword evidence="8" id="KW-1015">Disulfide bond</keyword>
<comment type="subcellular location">
    <subcellularLocation>
        <location evidence="1">Cell membrane</location>
    </subcellularLocation>
    <subcellularLocation>
        <location evidence="2">Secreted</location>
    </subcellularLocation>
</comment>
<dbReference type="GO" id="GO:0030971">
    <property type="term" value="F:receptor tyrosine kinase binding"/>
    <property type="evidence" value="ECO:0007669"/>
    <property type="project" value="InterPro"/>
</dbReference>
<evidence type="ECO:0000256" key="7">
    <source>
        <dbReference type="ARBA" id="ARBA00023136"/>
    </source>
</evidence>
<reference evidence="11" key="2">
    <citation type="submission" date="2025-09" db="UniProtKB">
        <authorList>
            <consortium name="Ensembl"/>
        </authorList>
    </citation>
    <scope>IDENTIFICATION</scope>
</reference>
<evidence type="ECO:0000256" key="8">
    <source>
        <dbReference type="ARBA" id="ARBA00023157"/>
    </source>
</evidence>
<comment type="similarity">
    <text evidence="9">Belongs to the ALKAL family.</text>
</comment>
<evidence type="ECO:0000256" key="1">
    <source>
        <dbReference type="ARBA" id="ARBA00004236"/>
    </source>
</evidence>
<keyword evidence="7" id="KW-0472">Membrane</keyword>
<dbReference type="Proteomes" id="UP000261600">
    <property type="component" value="Unplaced"/>
</dbReference>
<dbReference type="GO" id="GO:0070374">
    <property type="term" value="P:positive regulation of ERK1 and ERK2 cascade"/>
    <property type="evidence" value="ECO:0007669"/>
    <property type="project" value="TreeGrafter"/>
</dbReference>
<keyword evidence="3" id="KW-1003">Cell membrane</keyword>
<sequence>MNTSTLGTTVLLSGAVFLSEAQLRDPRHKEKLIRHLTGPLYFTPKCRKHFHRLYHNSRDCTTPQYYKRCARLLTRLAGSPHCTER</sequence>
<dbReference type="GO" id="GO:0005615">
    <property type="term" value="C:extracellular space"/>
    <property type="evidence" value="ECO:0007669"/>
    <property type="project" value="UniProtKB-KW"/>
</dbReference>
<feature type="chain" id="PRO_5018707943" description="ALK and LTK ligand 1" evidence="10">
    <location>
        <begin position="22"/>
        <end position="85"/>
    </location>
</feature>
<protein>
    <recommendedName>
        <fullName evidence="13">ALK and LTK ligand 1</fullName>
    </recommendedName>
</protein>
<keyword evidence="6 10" id="KW-0732">Signal</keyword>
<dbReference type="PANTHER" id="PTHR28676:SF2">
    <property type="entry name" value="ALK AND LTK LIGAND 2"/>
    <property type="match status" value="1"/>
</dbReference>
<evidence type="ECO:0000256" key="4">
    <source>
        <dbReference type="ARBA" id="ARBA00022514"/>
    </source>
</evidence>
<dbReference type="GO" id="GO:0070378">
    <property type="term" value="P:positive regulation of ERK5 cascade"/>
    <property type="evidence" value="ECO:0007669"/>
    <property type="project" value="TreeGrafter"/>
</dbReference>
<dbReference type="STRING" id="43700.ENSMALP00000008117"/>
<accession>A0A3Q3J4C3</accession>
<reference evidence="11" key="1">
    <citation type="submission" date="2025-08" db="UniProtKB">
        <authorList>
            <consortium name="Ensembl"/>
        </authorList>
    </citation>
    <scope>IDENTIFICATION</scope>
</reference>
<keyword evidence="12" id="KW-1185">Reference proteome</keyword>
<evidence type="ECO:0000256" key="2">
    <source>
        <dbReference type="ARBA" id="ARBA00004613"/>
    </source>
</evidence>
<evidence type="ECO:0000256" key="5">
    <source>
        <dbReference type="ARBA" id="ARBA00022525"/>
    </source>
</evidence>
<evidence type="ECO:0000313" key="11">
    <source>
        <dbReference type="Ensembl" id="ENSMALP00000008117.1"/>
    </source>
</evidence>
<name>A0A3Q3J4C3_MONAL</name>
<dbReference type="Pfam" id="PF15129">
    <property type="entry name" value="ALKL1_2"/>
    <property type="match status" value="1"/>
</dbReference>
<evidence type="ECO:0000256" key="10">
    <source>
        <dbReference type="SAM" id="SignalP"/>
    </source>
</evidence>
<feature type="signal peptide" evidence="10">
    <location>
        <begin position="1"/>
        <end position="21"/>
    </location>
</feature>
<evidence type="ECO:0000256" key="6">
    <source>
        <dbReference type="ARBA" id="ARBA00022729"/>
    </source>
</evidence>
<dbReference type="InterPro" id="IPR029364">
    <property type="entry name" value="ALKL1/2"/>
</dbReference>
<dbReference type="PANTHER" id="PTHR28676">
    <property type="entry name" value="ALK AND LTK LIGAND 2-RELATED"/>
    <property type="match status" value="1"/>
</dbReference>
<proteinExistence type="inferred from homology"/>
<keyword evidence="5" id="KW-0964">Secreted</keyword>